<organism evidence="1 2">
    <name type="scientific">Nicotiana tabacum</name>
    <name type="common">Common tobacco</name>
    <dbReference type="NCBI Taxonomy" id="4097"/>
    <lineage>
        <taxon>Eukaryota</taxon>
        <taxon>Viridiplantae</taxon>
        <taxon>Streptophyta</taxon>
        <taxon>Embryophyta</taxon>
        <taxon>Tracheophyta</taxon>
        <taxon>Spermatophyta</taxon>
        <taxon>Magnoliopsida</taxon>
        <taxon>eudicotyledons</taxon>
        <taxon>Gunneridae</taxon>
        <taxon>Pentapetalae</taxon>
        <taxon>asterids</taxon>
        <taxon>lamiids</taxon>
        <taxon>Solanales</taxon>
        <taxon>Solanaceae</taxon>
        <taxon>Nicotianoideae</taxon>
        <taxon>Nicotianeae</taxon>
        <taxon>Nicotiana</taxon>
    </lineage>
</organism>
<keyword evidence="1" id="KW-1185">Reference proteome</keyword>
<proteinExistence type="predicted"/>
<reference evidence="1" key="1">
    <citation type="journal article" date="2014" name="Nat. Commun.">
        <title>The tobacco genome sequence and its comparison with those of tomato and potato.</title>
        <authorList>
            <person name="Sierro N."/>
            <person name="Battey J.N."/>
            <person name="Ouadi S."/>
            <person name="Bakaher N."/>
            <person name="Bovet L."/>
            <person name="Willig A."/>
            <person name="Goepfert S."/>
            <person name="Peitsch M.C."/>
            <person name="Ivanov N.V."/>
        </authorList>
    </citation>
    <scope>NUCLEOTIDE SEQUENCE [LARGE SCALE GENOMIC DNA]</scope>
</reference>
<dbReference type="RefSeq" id="XP_075100702.1">
    <property type="nucleotide sequence ID" value="XM_075244601.1"/>
</dbReference>
<gene>
    <name evidence="2" type="primary">LOC107789075</name>
</gene>
<dbReference type="Proteomes" id="UP000790787">
    <property type="component" value="Chromosome 22"/>
</dbReference>
<name>A0AC58TU00_TOBAC</name>
<evidence type="ECO:0000313" key="1">
    <source>
        <dbReference type="Proteomes" id="UP000790787"/>
    </source>
</evidence>
<accession>A0AC58TU00</accession>
<evidence type="ECO:0000313" key="2">
    <source>
        <dbReference type="RefSeq" id="XP_075100702.1"/>
    </source>
</evidence>
<reference evidence="2" key="2">
    <citation type="submission" date="2025-08" db="UniProtKB">
        <authorList>
            <consortium name="RefSeq"/>
        </authorList>
    </citation>
    <scope>IDENTIFICATION</scope>
    <source>
        <tissue evidence="2">Leaf</tissue>
    </source>
</reference>
<protein>
    <submittedName>
        <fullName evidence="2">Uncharacterized protein LOC107789075</fullName>
    </submittedName>
</protein>
<sequence>MAMTLLVLLLKEEEKDWVLDYCNGESVEEIFSRFSKILEDLKSLGRPIKSGEQPNSTRKKKTVSFKATIAESENEEEEEEHDENIAMLSQIVTSMMGKNRYSRRGRSNFRKGRTSNENDKNDGRCYECGKYGHIQADCPELKKKLSKNFQKKKSCGACSDEEEYDHEEIANMCFMVTKEDSNKDSDKPELMAENEADEEEDSDELCFMADKGTSEVRLPSYPNWYELQDFVDIALTEIEKVLGELRKIQREKKDWALKLEVCEIERDTLQDEVNELKLQLNGLLKSTSHSSVKSNQTVPHTSLIRTRNSLGCSYCGSKTTADGLDGGTVTFGDKSKGNVIGVEKVSLSSTCDVDEVYLVEELGYNLLSISQLCDDDYEVRFKKHGWFIEDESCKVILSGNREKMFLLSVTWKALNFLTSSSQASNFLSSSISPPFFKEMAKTSKTVPQKETHSASRLATKAKETVSRTGVDEPAQEPPLKMFTLEG</sequence>